<comment type="similarity">
    <text evidence="1">Belongs to the RRP15 family.</text>
</comment>
<gene>
    <name evidence="3" type="ORF">Micbo1qcDRAFT_161422</name>
</gene>
<name>A0A136J8C3_9PEZI</name>
<dbReference type="Proteomes" id="UP000070501">
    <property type="component" value="Unassembled WGS sequence"/>
</dbReference>
<dbReference type="Pfam" id="PF07890">
    <property type="entry name" value="Rrp15p"/>
    <property type="match status" value="1"/>
</dbReference>
<dbReference type="InterPro" id="IPR012459">
    <property type="entry name" value="Rrp15"/>
</dbReference>
<dbReference type="GO" id="GO:0030687">
    <property type="term" value="C:preribosome, large subunit precursor"/>
    <property type="evidence" value="ECO:0007669"/>
    <property type="project" value="TreeGrafter"/>
</dbReference>
<evidence type="ECO:0000313" key="4">
    <source>
        <dbReference type="Proteomes" id="UP000070501"/>
    </source>
</evidence>
<proteinExistence type="inferred from homology"/>
<dbReference type="PANTHER" id="PTHR13245:SF14">
    <property type="entry name" value="RRP15-LIKE PROTEIN"/>
    <property type="match status" value="1"/>
</dbReference>
<dbReference type="STRING" id="196109.A0A136J8C3"/>
<evidence type="ECO:0000313" key="3">
    <source>
        <dbReference type="EMBL" id="KXJ93409.1"/>
    </source>
</evidence>
<evidence type="ECO:0000256" key="2">
    <source>
        <dbReference type="SAM" id="MobiDB-lite"/>
    </source>
</evidence>
<dbReference type="AlphaFoldDB" id="A0A136J8C3"/>
<dbReference type="EMBL" id="KQ964248">
    <property type="protein sequence ID" value="KXJ93409.1"/>
    <property type="molecule type" value="Genomic_DNA"/>
</dbReference>
<feature type="region of interest" description="Disordered" evidence="2">
    <location>
        <begin position="1"/>
        <end position="173"/>
    </location>
</feature>
<feature type="compositionally biased region" description="Acidic residues" evidence="2">
    <location>
        <begin position="129"/>
        <end position="154"/>
    </location>
</feature>
<reference evidence="4" key="1">
    <citation type="submission" date="2016-02" db="EMBL/GenBank/DDBJ databases">
        <title>Draft genome sequence of Microdochium bolleyi, a fungal endophyte of beachgrass.</title>
        <authorList>
            <consortium name="DOE Joint Genome Institute"/>
            <person name="David A.S."/>
            <person name="May G."/>
            <person name="Haridas S."/>
            <person name="Lim J."/>
            <person name="Wang M."/>
            <person name="Labutti K."/>
            <person name="Lipzen A."/>
            <person name="Barry K."/>
            <person name="Grigoriev I.V."/>
        </authorList>
    </citation>
    <scope>NUCLEOTIDE SEQUENCE [LARGE SCALE GENOMIC DNA]</scope>
    <source>
        <strain evidence="4">J235TASD1</strain>
    </source>
</reference>
<evidence type="ECO:0000256" key="1">
    <source>
        <dbReference type="ARBA" id="ARBA00007462"/>
    </source>
</evidence>
<dbReference type="GO" id="GO:0000460">
    <property type="term" value="P:maturation of 5.8S rRNA"/>
    <property type="evidence" value="ECO:0007669"/>
    <property type="project" value="TreeGrafter"/>
</dbReference>
<sequence>MAGPNSRKRDRPDAATSTHSKSVKGPRPTKKQRKVHQYHSSSSEDEGEDADGGAFTAVNVMDDSDNDSVNLDKAIVDNLDGDSAADSDSDSEIDPEEAAAVIRNKKAKATGTTPKKPKTKAARDAPKESDEESSNDDSDEEMDDEFDVSDDEEGGASGANKKKQSKRNDPSAFATSISKILSTKLSVSKQADPVLSRSLDAKKSAQEAVDTALEAKARRKMREQKKLASEKGRVKDVLVGATDAKTGDSIENTGQIQQTERRLRKVAHRGVIMLFRAVREAQERAVEADKGARKEGIIGAQSRNEKVNEMSKQGFLDLIAGSGGKLKKGGLQEA</sequence>
<protein>
    <submittedName>
        <fullName evidence="3">Rrp15p-domain-containing protein</fullName>
    </submittedName>
</protein>
<dbReference type="OrthoDB" id="20949at2759"/>
<feature type="compositionally biased region" description="Acidic residues" evidence="2">
    <location>
        <begin position="79"/>
        <end position="97"/>
    </location>
</feature>
<dbReference type="PANTHER" id="PTHR13245">
    <property type="entry name" value="RRP15-LIKE PROTEIN"/>
    <property type="match status" value="1"/>
</dbReference>
<keyword evidence="4" id="KW-1185">Reference proteome</keyword>
<dbReference type="GO" id="GO:0000470">
    <property type="term" value="P:maturation of LSU-rRNA"/>
    <property type="evidence" value="ECO:0007669"/>
    <property type="project" value="TreeGrafter"/>
</dbReference>
<dbReference type="InParanoid" id="A0A136J8C3"/>
<accession>A0A136J8C3</accession>
<feature type="compositionally biased region" description="Basic residues" evidence="2">
    <location>
        <begin position="21"/>
        <end position="37"/>
    </location>
</feature>
<organism evidence="3 4">
    <name type="scientific">Microdochium bolleyi</name>
    <dbReference type="NCBI Taxonomy" id="196109"/>
    <lineage>
        <taxon>Eukaryota</taxon>
        <taxon>Fungi</taxon>
        <taxon>Dikarya</taxon>
        <taxon>Ascomycota</taxon>
        <taxon>Pezizomycotina</taxon>
        <taxon>Sordariomycetes</taxon>
        <taxon>Xylariomycetidae</taxon>
        <taxon>Xylariales</taxon>
        <taxon>Microdochiaceae</taxon>
        <taxon>Microdochium</taxon>
    </lineage>
</organism>
<feature type="compositionally biased region" description="Low complexity" evidence="2">
    <location>
        <begin position="52"/>
        <end position="72"/>
    </location>
</feature>